<evidence type="ECO:0000313" key="3">
    <source>
        <dbReference type="Proteomes" id="UP000053820"/>
    </source>
</evidence>
<dbReference type="AlphaFoldDB" id="A0A0C9VYZ8"/>
<feature type="compositionally biased region" description="Polar residues" evidence="1">
    <location>
        <begin position="313"/>
        <end position="322"/>
    </location>
</feature>
<reference evidence="2 3" key="1">
    <citation type="submission" date="2014-04" db="EMBL/GenBank/DDBJ databases">
        <title>Evolutionary Origins and Diversification of the Mycorrhizal Mutualists.</title>
        <authorList>
            <consortium name="DOE Joint Genome Institute"/>
            <consortium name="Mycorrhizal Genomics Consortium"/>
            <person name="Kohler A."/>
            <person name="Kuo A."/>
            <person name="Nagy L.G."/>
            <person name="Floudas D."/>
            <person name="Copeland A."/>
            <person name="Barry K.W."/>
            <person name="Cichocki N."/>
            <person name="Veneault-Fourrey C."/>
            <person name="LaButti K."/>
            <person name="Lindquist E.A."/>
            <person name="Lipzen A."/>
            <person name="Lundell T."/>
            <person name="Morin E."/>
            <person name="Murat C."/>
            <person name="Riley R."/>
            <person name="Ohm R."/>
            <person name="Sun H."/>
            <person name="Tunlid A."/>
            <person name="Henrissat B."/>
            <person name="Grigoriev I.V."/>
            <person name="Hibbett D.S."/>
            <person name="Martin F."/>
        </authorList>
    </citation>
    <scope>NUCLEOTIDE SEQUENCE [LARGE SCALE GENOMIC DNA]</scope>
    <source>
        <strain evidence="2 3">MD-312</strain>
    </source>
</reference>
<feature type="region of interest" description="Disordered" evidence="1">
    <location>
        <begin position="301"/>
        <end position="322"/>
    </location>
</feature>
<dbReference type="EMBL" id="KN839921">
    <property type="protein sequence ID" value="KIJ58628.1"/>
    <property type="molecule type" value="Genomic_DNA"/>
</dbReference>
<sequence length="322" mass="36618">RVILHVFDSIRTSFDIFGIAREYRHRPSYDPDAFVLADQLSNVQSSSTDETSSSAADSTPKLPPWPWKTMGIWRLMMWMLTGSRQKSETEVTRLVNEVLQAKDFDIQDLQGFNAHTEMKRFDTSETSLAEHDAFRKDGWKESAVDILVPTREHNTNGNGQLFTIPGLLHRPLTAVICAAFAEKAARWFHLTPFKRIWRSSSTGCEQRLYDELYTSDAWNKAHDELQKQKPNNDCNLERVIAGLMFWSDATQLAQFGHASAWPVYLFFGNQSKYMRACPSSGACHPIALIPNVSPPKLYLSDKKADALPRRSRSPSTNSYPDL</sequence>
<dbReference type="HOGENOM" id="CLU_042836_1_0_1"/>
<feature type="non-terminal residue" evidence="2">
    <location>
        <position position="1"/>
    </location>
</feature>
<organism evidence="2 3">
    <name type="scientific">Hydnomerulius pinastri MD-312</name>
    <dbReference type="NCBI Taxonomy" id="994086"/>
    <lineage>
        <taxon>Eukaryota</taxon>
        <taxon>Fungi</taxon>
        <taxon>Dikarya</taxon>
        <taxon>Basidiomycota</taxon>
        <taxon>Agaricomycotina</taxon>
        <taxon>Agaricomycetes</taxon>
        <taxon>Agaricomycetidae</taxon>
        <taxon>Boletales</taxon>
        <taxon>Boletales incertae sedis</taxon>
        <taxon>Leucogyrophana</taxon>
    </lineage>
</organism>
<evidence type="ECO:0000313" key="2">
    <source>
        <dbReference type="EMBL" id="KIJ58628.1"/>
    </source>
</evidence>
<dbReference type="InterPro" id="IPR041078">
    <property type="entry name" value="Plavaka"/>
</dbReference>
<proteinExistence type="predicted"/>
<evidence type="ECO:0000256" key="1">
    <source>
        <dbReference type="SAM" id="MobiDB-lite"/>
    </source>
</evidence>
<accession>A0A0C9VYZ8</accession>
<gene>
    <name evidence="2" type="ORF">HYDPIDRAFT_102299</name>
</gene>
<protein>
    <submittedName>
        <fullName evidence="2">Uncharacterized protein</fullName>
    </submittedName>
</protein>
<dbReference type="Proteomes" id="UP000053820">
    <property type="component" value="Unassembled WGS sequence"/>
</dbReference>
<name>A0A0C9VYZ8_9AGAM</name>
<keyword evidence="3" id="KW-1185">Reference proteome</keyword>
<dbReference type="OrthoDB" id="3208495at2759"/>
<dbReference type="Pfam" id="PF18759">
    <property type="entry name" value="Plavaka"/>
    <property type="match status" value="1"/>
</dbReference>